<evidence type="ECO:0000256" key="8">
    <source>
        <dbReference type="ARBA" id="ARBA00029691"/>
    </source>
</evidence>
<dbReference type="GO" id="GO:1990429">
    <property type="term" value="C:peroxisomal importomer complex"/>
    <property type="evidence" value="ECO:0007669"/>
    <property type="project" value="TreeGrafter"/>
</dbReference>
<keyword evidence="12" id="KW-0812">Transmembrane</keyword>
<evidence type="ECO:0000256" key="2">
    <source>
        <dbReference type="ARBA" id="ARBA00022448"/>
    </source>
</evidence>
<keyword evidence="2 10" id="KW-0813">Transport</keyword>
<proteinExistence type="inferred from homology"/>
<dbReference type="Proteomes" id="UP000252139">
    <property type="component" value="Unassembled WGS sequence"/>
</dbReference>
<dbReference type="PANTHER" id="PTHR23058:SF0">
    <property type="entry name" value="PEROXISOMAL MEMBRANE PROTEIN PEX14"/>
    <property type="match status" value="1"/>
</dbReference>
<evidence type="ECO:0000313" key="14">
    <source>
        <dbReference type="EMBL" id="RCH94369.1"/>
    </source>
</evidence>
<feature type="region of interest" description="Disordered" evidence="11">
    <location>
        <begin position="70"/>
        <end position="95"/>
    </location>
</feature>
<dbReference type="PANTHER" id="PTHR23058">
    <property type="entry name" value="PEROXISOMAL MEMBRANE PROTEIN PEX14"/>
    <property type="match status" value="1"/>
</dbReference>
<dbReference type="Gene3D" id="1.10.10.10">
    <property type="entry name" value="Winged helix-like DNA-binding domain superfamily/Winged helix DNA-binding domain"/>
    <property type="match status" value="1"/>
</dbReference>
<reference evidence="14 15" key="1">
    <citation type="journal article" date="2018" name="G3 (Bethesda)">
        <title>Phylogenetic and Phylogenomic Definition of Rhizopus Species.</title>
        <authorList>
            <person name="Gryganskyi A.P."/>
            <person name="Golan J."/>
            <person name="Dolatabadi S."/>
            <person name="Mondo S."/>
            <person name="Robb S."/>
            <person name="Idnurm A."/>
            <person name="Muszewska A."/>
            <person name="Steczkiewicz K."/>
            <person name="Masonjones S."/>
            <person name="Liao H.L."/>
            <person name="Gajdeczka M.T."/>
            <person name="Anike F."/>
            <person name="Vuek A."/>
            <person name="Anishchenko I.M."/>
            <person name="Voigt K."/>
            <person name="de Hoog G.S."/>
            <person name="Smith M.E."/>
            <person name="Heitman J."/>
            <person name="Vilgalys R."/>
            <person name="Stajich J.E."/>
        </authorList>
    </citation>
    <scope>NUCLEOTIDE SEQUENCE [LARGE SCALE GENOMIC DNA]</scope>
    <source>
        <strain evidence="14 15">CBS 357.93</strain>
    </source>
</reference>
<keyword evidence="5 10" id="KW-0472">Membrane</keyword>
<evidence type="ECO:0000256" key="5">
    <source>
        <dbReference type="ARBA" id="ARBA00023136"/>
    </source>
</evidence>
<evidence type="ECO:0000256" key="4">
    <source>
        <dbReference type="ARBA" id="ARBA00023010"/>
    </source>
</evidence>
<keyword evidence="6 10" id="KW-0576">Peroxisome</keyword>
<dbReference type="OrthoDB" id="441517at2759"/>
<accession>A0A367JWY2</accession>
<dbReference type="InterPro" id="IPR036388">
    <property type="entry name" value="WH-like_DNA-bd_sf"/>
</dbReference>
<dbReference type="STRING" id="86630.A0A367JWY2"/>
<dbReference type="GO" id="GO:0005102">
    <property type="term" value="F:signaling receptor binding"/>
    <property type="evidence" value="ECO:0007669"/>
    <property type="project" value="TreeGrafter"/>
</dbReference>
<evidence type="ECO:0000259" key="13">
    <source>
        <dbReference type="Pfam" id="PF04695"/>
    </source>
</evidence>
<name>A0A367JWY2_RHIAZ</name>
<keyword evidence="4" id="KW-0811">Translocation</keyword>
<evidence type="ECO:0000256" key="9">
    <source>
        <dbReference type="ARBA" id="ARBA00046271"/>
    </source>
</evidence>
<evidence type="ECO:0000256" key="3">
    <source>
        <dbReference type="ARBA" id="ARBA00022927"/>
    </source>
</evidence>
<evidence type="ECO:0000256" key="11">
    <source>
        <dbReference type="SAM" id="MobiDB-lite"/>
    </source>
</evidence>
<comment type="subcellular location">
    <subcellularLocation>
        <location evidence="9 10">Peroxisome membrane</location>
    </subcellularLocation>
</comment>
<evidence type="ECO:0000256" key="7">
    <source>
        <dbReference type="ARBA" id="ARBA00029502"/>
    </source>
</evidence>
<dbReference type="Pfam" id="PF04695">
    <property type="entry name" value="Pex14_N"/>
    <property type="match status" value="1"/>
</dbReference>
<dbReference type="EMBL" id="PJQL01000585">
    <property type="protein sequence ID" value="RCH94369.1"/>
    <property type="molecule type" value="Genomic_DNA"/>
</dbReference>
<evidence type="ECO:0000256" key="1">
    <source>
        <dbReference type="ARBA" id="ARBA00005443"/>
    </source>
</evidence>
<evidence type="ECO:0000256" key="10">
    <source>
        <dbReference type="RuleBase" id="RU367032"/>
    </source>
</evidence>
<keyword evidence="12" id="KW-1133">Transmembrane helix</keyword>
<dbReference type="InterPro" id="IPR006785">
    <property type="entry name" value="Pex14_N"/>
</dbReference>
<feature type="transmembrane region" description="Helical" evidence="12">
    <location>
        <begin position="121"/>
        <end position="143"/>
    </location>
</feature>
<evidence type="ECO:0000313" key="15">
    <source>
        <dbReference type="Proteomes" id="UP000252139"/>
    </source>
</evidence>
<evidence type="ECO:0000256" key="12">
    <source>
        <dbReference type="SAM" id="Phobius"/>
    </source>
</evidence>
<dbReference type="AlphaFoldDB" id="A0A367JWY2"/>
<comment type="function">
    <text evidence="10">Component of the PEX13-PEX14 docking complex, a translocon channel that specifically mediates the import of peroxisomal cargo proteins bound to PEX5 receptor. The PEX13-PEX14 docking complex forms a large import pore which can be opened to a diameter of about 9 nm. Mechanistically, PEX5 receptor along with cargo proteins associates with the PEX14 subunit of the PEX13-PEX14 docking complex in the cytosol, leading to the insertion of the receptor into the organelle membrane with the concomitant translocation of the cargo into the peroxisome matrix.</text>
</comment>
<feature type="region of interest" description="Disordered" evidence="11">
    <location>
        <begin position="1"/>
        <end position="20"/>
    </location>
</feature>
<keyword evidence="15" id="KW-1185">Reference proteome</keyword>
<comment type="caution">
    <text evidence="14">The sequence shown here is derived from an EMBL/GenBank/DDBJ whole genome shotgun (WGS) entry which is preliminary data.</text>
</comment>
<dbReference type="InterPro" id="IPR025655">
    <property type="entry name" value="PEX14"/>
</dbReference>
<gene>
    <name evidence="14" type="primary">PEX14_3</name>
    <name evidence="14" type="ORF">CU097_008840</name>
</gene>
<protein>
    <recommendedName>
        <fullName evidence="7 10">Peroxisomal membrane protein PEX14</fullName>
    </recommendedName>
    <alternativeName>
        <fullName evidence="8 10">Peroxin-14</fullName>
    </alternativeName>
</protein>
<sequence length="277" mass="30412">MSDSNQAPSEQTKPEQTSTITLREDMLKPAVSFLTSPNVQSADKAKKIAFLQKKGLTQAEIDEAFKRAGDNNTHSLSTTTSANNNATNTIASRPMVPPRTQVPQIIYQPLPPTPSMPAEKVFALAVVLGMSAFGLTAAVIGILKKFIQPIFHRIAEYKRTRYNQRRELADKLLDALKKHDSENDDLDAVIDQGDEATLTDALIKHQADLQTKLQQLAQTAKSRLLKRTLGLDLDLVGFKLALSPSDIIRSDSPVSGLKSDIRSLKAALLNRRNFPTA</sequence>
<comment type="similarity">
    <text evidence="1 10">Belongs to the peroxin-14 family.</text>
</comment>
<dbReference type="GO" id="GO:0016560">
    <property type="term" value="P:protein import into peroxisome matrix, docking"/>
    <property type="evidence" value="ECO:0007669"/>
    <property type="project" value="UniProtKB-UniRule"/>
</dbReference>
<organism evidence="14 15">
    <name type="scientific">Rhizopus azygosporus</name>
    <name type="common">Rhizopus microsporus var. azygosporus</name>
    <dbReference type="NCBI Taxonomy" id="86630"/>
    <lineage>
        <taxon>Eukaryota</taxon>
        <taxon>Fungi</taxon>
        <taxon>Fungi incertae sedis</taxon>
        <taxon>Mucoromycota</taxon>
        <taxon>Mucoromycotina</taxon>
        <taxon>Mucoromycetes</taxon>
        <taxon>Mucorales</taxon>
        <taxon>Mucorineae</taxon>
        <taxon>Rhizopodaceae</taxon>
        <taxon>Rhizopus</taxon>
    </lineage>
</organism>
<dbReference type="GO" id="GO:0005778">
    <property type="term" value="C:peroxisomal membrane"/>
    <property type="evidence" value="ECO:0007669"/>
    <property type="project" value="UniProtKB-SubCell"/>
</dbReference>
<keyword evidence="3 10" id="KW-0653">Protein transport</keyword>
<feature type="domain" description="Peroxisome membrane anchor protein Pex14p N-terminal" evidence="13">
    <location>
        <begin position="23"/>
        <end position="67"/>
    </location>
</feature>
<evidence type="ECO:0000256" key="6">
    <source>
        <dbReference type="ARBA" id="ARBA00023140"/>
    </source>
</evidence>
<feature type="compositionally biased region" description="Low complexity" evidence="11">
    <location>
        <begin position="71"/>
        <end position="92"/>
    </location>
</feature>